<dbReference type="NCBIfam" id="TIGR01981">
    <property type="entry name" value="sufD"/>
    <property type="match status" value="1"/>
</dbReference>
<organism evidence="4 5">
    <name type="scientific">Inquilinus limosus</name>
    <dbReference type="NCBI Taxonomy" id="171674"/>
    <lineage>
        <taxon>Bacteria</taxon>
        <taxon>Pseudomonadati</taxon>
        <taxon>Pseudomonadota</taxon>
        <taxon>Alphaproteobacteria</taxon>
        <taxon>Rhodospirillales</taxon>
        <taxon>Rhodospirillaceae</taxon>
        <taxon>Inquilinus</taxon>
    </lineage>
</organism>
<dbReference type="Pfam" id="PF19295">
    <property type="entry name" value="SufBD_N"/>
    <property type="match status" value="1"/>
</dbReference>
<comment type="caution">
    <text evidence="4">The sequence shown here is derived from an EMBL/GenBank/DDBJ whole genome shotgun (WGS) entry which is preliminary data.</text>
</comment>
<dbReference type="Pfam" id="PF01458">
    <property type="entry name" value="SUFBD_core"/>
    <property type="match status" value="1"/>
</dbReference>
<sequence>MSERITPSPIVAAQRERFSASRSALPGVGHSAVARRREAGMARFESLGLPTRKQEAWKYTDLRRLEKLGLNGAVASADAALPDSLRAFVPAQGPSMVFVNGRLRPELSHLDSLPKGLRLDGYAAALEAGDPEVESRFAAPNDAASLVELNTALVEDGAVLRIAPGAVIEAPVRLVFLTAPGTAVVASHPRILVLAGANSQATVIEAYHGVDDTGYFTNAVVDVEIGDAARLRHYRRQSEGLQAVHLLNGSATIGRDATYDSFTLSLGADLARTEVVATFTGRGGNGHVTGAYMADGTRHIDTTTLIDHAVPDCRSREVFKGVLDGKGRGVFQGKIIVRRDAQRTDGYQLNRALMLSKTAEIDSKPELEIYADDVKCSHGATVGEIDSEALFYLRARGIDERVARAMLVEAFLREALEEIADEAVREEFGVAVGHWLAARHQEG</sequence>
<dbReference type="GO" id="GO:0016226">
    <property type="term" value="P:iron-sulfur cluster assembly"/>
    <property type="evidence" value="ECO:0007669"/>
    <property type="project" value="InterPro"/>
</dbReference>
<protein>
    <submittedName>
        <fullName evidence="4">Fe-S cluster assembly protein SufD</fullName>
    </submittedName>
</protein>
<comment type="similarity">
    <text evidence="1">Belongs to the iron-sulfur cluster assembly SufBD family.</text>
</comment>
<evidence type="ECO:0000313" key="4">
    <source>
        <dbReference type="EMBL" id="MBW8728547.1"/>
    </source>
</evidence>
<evidence type="ECO:0000313" key="5">
    <source>
        <dbReference type="Proteomes" id="UP000700706"/>
    </source>
</evidence>
<dbReference type="EMBL" id="JAEKLZ010000423">
    <property type="protein sequence ID" value="MBW8728547.1"/>
    <property type="molecule type" value="Genomic_DNA"/>
</dbReference>
<dbReference type="InterPro" id="IPR055346">
    <property type="entry name" value="Fe-S_cluster_assembly_SufBD"/>
</dbReference>
<dbReference type="PANTHER" id="PTHR43575">
    <property type="entry name" value="PROTEIN ABCI7, CHLOROPLASTIC"/>
    <property type="match status" value="1"/>
</dbReference>
<proteinExistence type="inferred from homology"/>
<gene>
    <name evidence="4" type="primary">sufD</name>
    <name evidence="4" type="ORF">JF625_25810</name>
</gene>
<evidence type="ECO:0000259" key="3">
    <source>
        <dbReference type="Pfam" id="PF19295"/>
    </source>
</evidence>
<dbReference type="InterPro" id="IPR011542">
    <property type="entry name" value="SUF_FeS_clus_asmbl_SufD"/>
</dbReference>
<dbReference type="InterPro" id="IPR037284">
    <property type="entry name" value="SUF_FeS_clus_asmbl_SufBD_sf"/>
</dbReference>
<dbReference type="InterPro" id="IPR000825">
    <property type="entry name" value="SUF_FeS_clus_asmbl_SufBD_core"/>
</dbReference>
<name>A0A952FNV3_9PROT</name>
<evidence type="ECO:0000256" key="1">
    <source>
        <dbReference type="ARBA" id="ARBA00043967"/>
    </source>
</evidence>
<dbReference type="InterPro" id="IPR045595">
    <property type="entry name" value="SufBD_N"/>
</dbReference>
<dbReference type="SUPFAM" id="SSF101960">
    <property type="entry name" value="Stabilizer of iron transporter SufD"/>
    <property type="match status" value="1"/>
</dbReference>
<feature type="domain" description="SUF system FeS cluster assembly SufBD core" evidence="2">
    <location>
        <begin position="185"/>
        <end position="411"/>
    </location>
</feature>
<feature type="domain" description="SUF system FeS cluster assembly SufBD N-terminal" evidence="3">
    <location>
        <begin position="29"/>
        <end position="174"/>
    </location>
</feature>
<dbReference type="AlphaFoldDB" id="A0A952FNV3"/>
<evidence type="ECO:0000259" key="2">
    <source>
        <dbReference type="Pfam" id="PF01458"/>
    </source>
</evidence>
<dbReference type="PANTHER" id="PTHR43575:SF1">
    <property type="entry name" value="PROTEIN ABCI7, CHLOROPLASTIC"/>
    <property type="match status" value="1"/>
</dbReference>
<accession>A0A952FNV3</accession>
<reference evidence="4" key="1">
    <citation type="submission" date="2020-06" db="EMBL/GenBank/DDBJ databases">
        <title>Stable isotope informed genome-resolved metagenomics uncovers potential trophic interactions in rhizosphere soil.</title>
        <authorList>
            <person name="Starr E.P."/>
            <person name="Shi S."/>
            <person name="Blazewicz S.J."/>
            <person name="Koch B.J."/>
            <person name="Probst A.J."/>
            <person name="Hungate B.A."/>
            <person name="Pett-Ridge J."/>
            <person name="Firestone M.K."/>
            <person name="Banfield J.F."/>
        </authorList>
    </citation>
    <scope>NUCLEOTIDE SEQUENCE</scope>
    <source>
        <strain evidence="4">YM_69_17</strain>
    </source>
</reference>
<dbReference type="Proteomes" id="UP000700706">
    <property type="component" value="Unassembled WGS sequence"/>
</dbReference>